<feature type="signal peptide" evidence="1">
    <location>
        <begin position="1"/>
        <end position="20"/>
    </location>
</feature>
<reference evidence="2" key="1">
    <citation type="journal article" date="2020" name="Stud. Mycol.">
        <title>101 Dothideomycetes genomes: a test case for predicting lifestyles and emergence of pathogens.</title>
        <authorList>
            <person name="Haridas S."/>
            <person name="Albert R."/>
            <person name="Binder M."/>
            <person name="Bloem J."/>
            <person name="Labutti K."/>
            <person name="Salamov A."/>
            <person name="Andreopoulos B."/>
            <person name="Baker S."/>
            <person name="Barry K."/>
            <person name="Bills G."/>
            <person name="Bluhm B."/>
            <person name="Cannon C."/>
            <person name="Castanera R."/>
            <person name="Culley D."/>
            <person name="Daum C."/>
            <person name="Ezra D."/>
            <person name="Gonzalez J."/>
            <person name="Henrissat B."/>
            <person name="Kuo A."/>
            <person name="Liang C."/>
            <person name="Lipzen A."/>
            <person name="Lutzoni F."/>
            <person name="Magnuson J."/>
            <person name="Mondo S."/>
            <person name="Nolan M."/>
            <person name="Ohm R."/>
            <person name="Pangilinan J."/>
            <person name="Park H.-J."/>
            <person name="Ramirez L."/>
            <person name="Alfaro M."/>
            <person name="Sun H."/>
            <person name="Tritt A."/>
            <person name="Yoshinaga Y."/>
            <person name="Zwiers L.-H."/>
            <person name="Turgeon B."/>
            <person name="Goodwin S."/>
            <person name="Spatafora J."/>
            <person name="Crous P."/>
            <person name="Grigoriev I."/>
        </authorList>
    </citation>
    <scope>NUCLEOTIDE SEQUENCE</scope>
    <source>
        <strain evidence="2">CBS 133067</strain>
    </source>
</reference>
<keyword evidence="1" id="KW-0732">Signal</keyword>
<gene>
    <name evidence="2" type="ORF">NA57DRAFT_74567</name>
</gene>
<evidence type="ECO:0000256" key="1">
    <source>
        <dbReference type="SAM" id="SignalP"/>
    </source>
</evidence>
<dbReference type="Proteomes" id="UP000799772">
    <property type="component" value="Unassembled WGS sequence"/>
</dbReference>
<keyword evidence="3" id="KW-1185">Reference proteome</keyword>
<dbReference type="PANTHER" id="PTHR34309">
    <property type="entry name" value="SLR1406 PROTEIN"/>
    <property type="match status" value="1"/>
</dbReference>
<dbReference type="OrthoDB" id="5075159at2759"/>
<dbReference type="Pfam" id="PF03928">
    <property type="entry name" value="HbpS-like"/>
    <property type="match status" value="1"/>
</dbReference>
<dbReference type="InterPro" id="IPR005624">
    <property type="entry name" value="PduO/GlcC-like"/>
</dbReference>
<dbReference type="InterPro" id="IPR052517">
    <property type="entry name" value="GlcG_carb_metab_protein"/>
</dbReference>
<feature type="chain" id="PRO_5040294816" evidence="1">
    <location>
        <begin position="21"/>
        <end position="174"/>
    </location>
</feature>
<sequence>MRFAVFSNLIILACVSLVSAQSNTTASLGTLGSTPNQRRSLNEAQAMRILSAATEKATSLGIRENIAVLDPAGFLLAFIRMDNSFLASIDISQKKAKSVALFNGAMTSGALGMVPNASNTGLDLTNNGLLGVAGGVPVFIDGVFFGAVGVSGGSSDQDVEVATAGVNAVGSTQM</sequence>
<dbReference type="Gene3D" id="3.30.450.150">
    <property type="entry name" value="Haem-degrading domain"/>
    <property type="match status" value="1"/>
</dbReference>
<evidence type="ECO:0000313" key="3">
    <source>
        <dbReference type="Proteomes" id="UP000799772"/>
    </source>
</evidence>
<dbReference type="SUPFAM" id="SSF143744">
    <property type="entry name" value="GlcG-like"/>
    <property type="match status" value="1"/>
</dbReference>
<protein>
    <submittedName>
        <fullName evidence="2">DUF336-domain-containing protein</fullName>
    </submittedName>
</protein>
<proteinExistence type="predicted"/>
<evidence type="ECO:0000313" key="2">
    <source>
        <dbReference type="EMBL" id="KAF2100969.1"/>
    </source>
</evidence>
<dbReference type="AlphaFoldDB" id="A0A9P4IKF8"/>
<comment type="caution">
    <text evidence="2">The sequence shown here is derived from an EMBL/GenBank/DDBJ whole genome shotgun (WGS) entry which is preliminary data.</text>
</comment>
<accession>A0A9P4IKF8</accession>
<name>A0A9P4IKF8_9PEZI</name>
<organism evidence="2 3">
    <name type="scientific">Rhizodiscina lignyota</name>
    <dbReference type="NCBI Taxonomy" id="1504668"/>
    <lineage>
        <taxon>Eukaryota</taxon>
        <taxon>Fungi</taxon>
        <taxon>Dikarya</taxon>
        <taxon>Ascomycota</taxon>
        <taxon>Pezizomycotina</taxon>
        <taxon>Dothideomycetes</taxon>
        <taxon>Pleosporomycetidae</taxon>
        <taxon>Aulographales</taxon>
        <taxon>Rhizodiscinaceae</taxon>
        <taxon>Rhizodiscina</taxon>
    </lineage>
</organism>
<dbReference type="InterPro" id="IPR038084">
    <property type="entry name" value="PduO/GlcC-like_sf"/>
</dbReference>
<dbReference type="PANTHER" id="PTHR34309:SF1">
    <property type="entry name" value="PROTEIN GLCG"/>
    <property type="match status" value="1"/>
</dbReference>
<dbReference type="EMBL" id="ML978124">
    <property type="protein sequence ID" value="KAF2100969.1"/>
    <property type="molecule type" value="Genomic_DNA"/>
</dbReference>